<dbReference type="AlphaFoldDB" id="A0A7J7J3B9"/>
<accession>A0A7J7J3B9</accession>
<evidence type="ECO:0000313" key="5">
    <source>
        <dbReference type="Proteomes" id="UP000593567"/>
    </source>
</evidence>
<dbReference type="GO" id="GO:0016887">
    <property type="term" value="F:ATP hydrolysis activity"/>
    <property type="evidence" value="ECO:0007669"/>
    <property type="project" value="InterPro"/>
</dbReference>
<dbReference type="GO" id="GO:0005524">
    <property type="term" value="F:ATP binding"/>
    <property type="evidence" value="ECO:0007669"/>
    <property type="project" value="UniProtKB-KW"/>
</dbReference>
<evidence type="ECO:0000259" key="3">
    <source>
        <dbReference type="Pfam" id="PF00004"/>
    </source>
</evidence>
<dbReference type="Proteomes" id="UP000593567">
    <property type="component" value="Unassembled WGS sequence"/>
</dbReference>
<feature type="domain" description="ATPase AAA-type core" evidence="3">
    <location>
        <begin position="4"/>
        <end position="111"/>
    </location>
</feature>
<name>A0A7J7J3B9_BUGNE</name>
<dbReference type="InterPro" id="IPR044539">
    <property type="entry name" value="Pch2-like"/>
</dbReference>
<dbReference type="Pfam" id="PF00004">
    <property type="entry name" value="AAA"/>
    <property type="match status" value="1"/>
</dbReference>
<evidence type="ECO:0000313" key="4">
    <source>
        <dbReference type="EMBL" id="KAF6020141.1"/>
    </source>
</evidence>
<evidence type="ECO:0000256" key="2">
    <source>
        <dbReference type="ARBA" id="ARBA00022840"/>
    </source>
</evidence>
<reference evidence="4" key="1">
    <citation type="submission" date="2020-06" db="EMBL/GenBank/DDBJ databases">
        <title>Draft genome of Bugula neritina, a colonial animal packing powerful symbionts and potential medicines.</title>
        <authorList>
            <person name="Rayko M."/>
        </authorList>
    </citation>
    <scope>NUCLEOTIDE SEQUENCE [LARGE SCALE GENOMIC DNA]</scope>
    <source>
        <strain evidence="4">Kwan_BN1</strain>
    </source>
</reference>
<dbReference type="SUPFAM" id="SSF52540">
    <property type="entry name" value="P-loop containing nucleoside triphosphate hydrolases"/>
    <property type="match status" value="1"/>
</dbReference>
<dbReference type="Gene3D" id="3.40.50.300">
    <property type="entry name" value="P-loop containing nucleotide triphosphate hydrolases"/>
    <property type="match status" value="1"/>
</dbReference>
<proteinExistence type="predicted"/>
<dbReference type="InterPro" id="IPR027417">
    <property type="entry name" value="P-loop_NTPase"/>
</dbReference>
<dbReference type="EMBL" id="VXIV02003191">
    <property type="protein sequence ID" value="KAF6020141.1"/>
    <property type="molecule type" value="Genomic_DNA"/>
</dbReference>
<dbReference type="InterPro" id="IPR003959">
    <property type="entry name" value="ATPase_AAA_core"/>
</dbReference>
<sequence length="112" mass="12649">MDLPGTGKTSLCKALAQKLCIRLSHKYRRGQLVEINSQGLFSKYYSESGKLVGKMFDKIQEFIDAKDSLVCILIDEVEGLANNRKNMMHGNEPSDSMRVVNALLTRLDDIKR</sequence>
<organism evidence="4 5">
    <name type="scientific">Bugula neritina</name>
    <name type="common">Brown bryozoan</name>
    <name type="synonym">Sertularia neritina</name>
    <dbReference type="NCBI Taxonomy" id="10212"/>
    <lineage>
        <taxon>Eukaryota</taxon>
        <taxon>Metazoa</taxon>
        <taxon>Spiralia</taxon>
        <taxon>Lophotrochozoa</taxon>
        <taxon>Bryozoa</taxon>
        <taxon>Gymnolaemata</taxon>
        <taxon>Cheilostomatida</taxon>
        <taxon>Flustrina</taxon>
        <taxon>Buguloidea</taxon>
        <taxon>Bugulidae</taxon>
        <taxon>Bugula</taxon>
    </lineage>
</organism>
<dbReference type="GO" id="GO:0005694">
    <property type="term" value="C:chromosome"/>
    <property type="evidence" value="ECO:0007669"/>
    <property type="project" value="TreeGrafter"/>
</dbReference>
<dbReference type="OrthoDB" id="10042665at2759"/>
<keyword evidence="1" id="KW-0547">Nucleotide-binding</keyword>
<dbReference type="PANTHER" id="PTHR45991">
    <property type="entry name" value="PACHYTENE CHECKPOINT PROTEIN 2"/>
    <property type="match status" value="1"/>
</dbReference>
<gene>
    <name evidence="4" type="ORF">EB796_021514</name>
</gene>
<comment type="caution">
    <text evidence="4">The sequence shown here is derived from an EMBL/GenBank/DDBJ whole genome shotgun (WGS) entry which is preliminary data.</text>
</comment>
<evidence type="ECO:0000256" key="1">
    <source>
        <dbReference type="ARBA" id="ARBA00022741"/>
    </source>
</evidence>
<protein>
    <submittedName>
        <fullName evidence="4">TRIP13</fullName>
    </submittedName>
</protein>
<keyword evidence="5" id="KW-1185">Reference proteome</keyword>
<dbReference type="GO" id="GO:0051598">
    <property type="term" value="P:meiotic recombination checkpoint signaling"/>
    <property type="evidence" value="ECO:0007669"/>
    <property type="project" value="TreeGrafter"/>
</dbReference>
<dbReference type="GO" id="GO:0007131">
    <property type="term" value="P:reciprocal meiotic recombination"/>
    <property type="evidence" value="ECO:0007669"/>
    <property type="project" value="TreeGrafter"/>
</dbReference>
<dbReference type="GO" id="GO:0005634">
    <property type="term" value="C:nucleus"/>
    <property type="evidence" value="ECO:0007669"/>
    <property type="project" value="TreeGrafter"/>
</dbReference>
<keyword evidence="2" id="KW-0067">ATP-binding</keyword>
<dbReference type="PANTHER" id="PTHR45991:SF1">
    <property type="entry name" value="PACHYTENE CHECKPOINT PROTEIN 2 HOMOLOG"/>
    <property type="match status" value="1"/>
</dbReference>